<evidence type="ECO:0000313" key="1">
    <source>
        <dbReference type="EMBL" id="SAL59723.1"/>
    </source>
</evidence>
<proteinExistence type="predicted"/>
<sequence length="37" mass="4163">MTPSMPVTLRFAEAIGEILTAGPIRDDLPPLPFRYYI</sequence>
<evidence type="ECO:0000313" key="2">
    <source>
        <dbReference type="Proteomes" id="UP000054977"/>
    </source>
</evidence>
<dbReference type="AlphaFoldDB" id="A0A158ITW9"/>
<dbReference type="EMBL" id="FCNW02000043">
    <property type="protein sequence ID" value="SAL59723.1"/>
    <property type="molecule type" value="Genomic_DNA"/>
</dbReference>
<organism evidence="1 2">
    <name type="scientific">Caballeronia humi</name>
    <dbReference type="NCBI Taxonomy" id="326474"/>
    <lineage>
        <taxon>Bacteria</taxon>
        <taxon>Pseudomonadati</taxon>
        <taxon>Pseudomonadota</taxon>
        <taxon>Betaproteobacteria</taxon>
        <taxon>Burkholderiales</taxon>
        <taxon>Burkholderiaceae</taxon>
        <taxon>Caballeronia</taxon>
    </lineage>
</organism>
<protein>
    <submittedName>
        <fullName evidence="1">Uncharacterized protein</fullName>
    </submittedName>
</protein>
<reference evidence="1" key="1">
    <citation type="submission" date="2016-01" db="EMBL/GenBank/DDBJ databases">
        <authorList>
            <person name="Peeters C."/>
        </authorList>
    </citation>
    <scope>NUCLEOTIDE SEQUENCE [LARGE SCALE GENOMIC DNA]</scope>
    <source>
        <strain evidence="1">LMG 22934</strain>
    </source>
</reference>
<comment type="caution">
    <text evidence="1">The sequence shown here is derived from an EMBL/GenBank/DDBJ whole genome shotgun (WGS) entry which is preliminary data.</text>
</comment>
<keyword evidence="2" id="KW-1185">Reference proteome</keyword>
<gene>
    <name evidence="1" type="ORF">AWB65_05366</name>
</gene>
<dbReference type="Proteomes" id="UP000054977">
    <property type="component" value="Unassembled WGS sequence"/>
</dbReference>
<name>A0A158ITW9_9BURK</name>
<accession>A0A158ITW9</accession>